<evidence type="ECO:0000256" key="11">
    <source>
        <dbReference type="ARBA" id="ARBA00022692"/>
    </source>
</evidence>
<feature type="transmembrane region" description="Helical" evidence="24">
    <location>
        <begin position="227"/>
        <end position="251"/>
    </location>
</feature>
<comment type="catalytic activity">
    <reaction evidence="1">
        <text>a 1,2-diacyl-sn-glycero-3-phosphate + CTP + H(+) = a CDP-1,2-diacyl-sn-glycerol + diphosphate</text>
        <dbReference type="Rhea" id="RHEA:16229"/>
        <dbReference type="ChEBI" id="CHEBI:15378"/>
        <dbReference type="ChEBI" id="CHEBI:33019"/>
        <dbReference type="ChEBI" id="CHEBI:37563"/>
        <dbReference type="ChEBI" id="CHEBI:58332"/>
        <dbReference type="ChEBI" id="CHEBI:58608"/>
        <dbReference type="EC" id="2.7.7.41"/>
    </reaction>
</comment>
<dbReference type="EMBL" id="CP015840">
    <property type="protein sequence ID" value="ANG66242.1"/>
    <property type="molecule type" value="Genomic_DNA"/>
</dbReference>
<dbReference type="EC" id="2.7.7.41" evidence="6"/>
<comment type="similarity">
    <text evidence="5">Belongs to the CDS family.</text>
</comment>
<dbReference type="STRING" id="1143323.M787_002810"/>
<keyword evidence="14" id="KW-0443">Lipid metabolism</keyword>
<evidence type="ECO:0000256" key="3">
    <source>
        <dbReference type="ARBA" id="ARBA00005119"/>
    </source>
</evidence>
<evidence type="ECO:0000256" key="24">
    <source>
        <dbReference type="SAM" id="Phobius"/>
    </source>
</evidence>
<evidence type="ECO:0000256" key="13">
    <source>
        <dbReference type="ARBA" id="ARBA00022989"/>
    </source>
</evidence>
<evidence type="ECO:0000256" key="9">
    <source>
        <dbReference type="ARBA" id="ARBA00022516"/>
    </source>
</evidence>
<dbReference type="GO" id="GO:0004605">
    <property type="term" value="F:phosphatidate cytidylyltransferase activity"/>
    <property type="evidence" value="ECO:0007669"/>
    <property type="project" value="UniProtKB-EC"/>
</dbReference>
<evidence type="ECO:0000256" key="16">
    <source>
        <dbReference type="ARBA" id="ARBA00023209"/>
    </source>
</evidence>
<dbReference type="RefSeq" id="WP_021828946.1">
    <property type="nucleotide sequence ID" value="NZ_CP015840.1"/>
</dbReference>
<keyword evidence="15 24" id="KW-0472">Membrane</keyword>
<evidence type="ECO:0000256" key="19">
    <source>
        <dbReference type="ARBA" id="ARBA00031825"/>
    </source>
</evidence>
<evidence type="ECO:0000256" key="7">
    <source>
        <dbReference type="ARBA" id="ARBA00019373"/>
    </source>
</evidence>
<evidence type="ECO:0000256" key="14">
    <source>
        <dbReference type="ARBA" id="ARBA00023098"/>
    </source>
</evidence>
<dbReference type="Pfam" id="PF01148">
    <property type="entry name" value="CTP_transf_1"/>
    <property type="match status" value="1"/>
</dbReference>
<evidence type="ECO:0000256" key="18">
    <source>
        <dbReference type="ARBA" id="ARBA00029893"/>
    </source>
</evidence>
<dbReference type="PANTHER" id="PTHR46382:SF1">
    <property type="entry name" value="PHOSPHATIDATE CYTIDYLYLTRANSFERASE"/>
    <property type="match status" value="1"/>
</dbReference>
<evidence type="ECO:0000313" key="25">
    <source>
        <dbReference type="EMBL" id="ANG66242.1"/>
    </source>
</evidence>
<evidence type="ECO:0000256" key="15">
    <source>
        <dbReference type="ARBA" id="ARBA00023136"/>
    </source>
</evidence>
<evidence type="ECO:0000256" key="4">
    <source>
        <dbReference type="ARBA" id="ARBA00005189"/>
    </source>
</evidence>
<feature type="transmembrane region" description="Helical" evidence="24">
    <location>
        <begin position="272"/>
        <end position="296"/>
    </location>
</feature>
<evidence type="ECO:0000256" key="5">
    <source>
        <dbReference type="ARBA" id="ARBA00010185"/>
    </source>
</evidence>
<dbReference type="KEGG" id="cgz:M787_002810"/>
<sequence length="304" mass="34083">MKLTKFKTPIYGDLFQRVVVHSLVLTFLVLLLYSSLFPITSLALGFTLALCGSIGTYEYGTMAKVKLGYTYRTYSACGSFIFLLMSFFAIRWHPTFPNLSLLSWVFLFSWLVIHTFQSRKRSPGPIETTGITLFAIMYVSIPLRLFLNILYGFIHTEEPFLGVWWASFLIAVTKGADIFGYFFGKALGQKKISPEISPNKTIVGFVAGCLGATLISILFFLQVPSRFNHYITMPGILIFLGIILGISSFFGDIIESIFKREARMKDSNRLQAVGGILDTLDSLLLSTPILYVLLAITQKTMFIG</sequence>
<evidence type="ECO:0000256" key="12">
    <source>
        <dbReference type="ARBA" id="ARBA00022695"/>
    </source>
</evidence>
<dbReference type="GO" id="GO:0016024">
    <property type="term" value="P:CDP-diacylglycerol biosynthetic process"/>
    <property type="evidence" value="ECO:0007669"/>
    <property type="project" value="TreeGrafter"/>
</dbReference>
<organism evidence="25 26">
    <name type="scientific">Chlamydia gallinacea 08-1274/3</name>
    <dbReference type="NCBI Taxonomy" id="1143323"/>
    <lineage>
        <taxon>Bacteria</taxon>
        <taxon>Pseudomonadati</taxon>
        <taxon>Chlamydiota</taxon>
        <taxon>Chlamydiia</taxon>
        <taxon>Chlamydiales</taxon>
        <taxon>Chlamydiaceae</taxon>
        <taxon>Chlamydia/Chlamydophila group</taxon>
        <taxon>Chlamydia</taxon>
    </lineage>
</organism>
<feature type="transmembrane region" description="Helical" evidence="24">
    <location>
        <begin position="202"/>
        <end position="221"/>
    </location>
</feature>
<keyword evidence="10 25" id="KW-0808">Transferase</keyword>
<feature type="transmembrane region" description="Helical" evidence="24">
    <location>
        <begin position="96"/>
        <end position="116"/>
    </location>
</feature>
<comment type="subcellular location">
    <subcellularLocation>
        <location evidence="2">Cell membrane</location>
        <topology evidence="2">Multi-pass membrane protein</topology>
    </subcellularLocation>
</comment>
<reference evidence="25 26" key="1">
    <citation type="journal article" date="2014" name="Syst. Appl. Microbiol.">
        <title>Evidence for the existence of two new members of the family Chlamydiaceae and proposal of Chlamydia avium sp. nov. and Chlamydia gallinacea sp. nov.</title>
        <authorList>
            <person name="Sachse K."/>
            <person name="Laroucau K."/>
            <person name="Riege K."/>
            <person name="Wehner S."/>
            <person name="Dilcher M."/>
            <person name="Creasy H.H."/>
            <person name="Weidmann M."/>
            <person name="Myers G."/>
            <person name="Vorimore F."/>
            <person name="Vicari N."/>
            <person name="Magnino S."/>
            <person name="Liebler-Tenorio E."/>
            <person name="Ruettger A."/>
            <person name="Bavoil P.M."/>
            <person name="Hufert F.T."/>
            <person name="Rossello-Mora R."/>
            <person name="Marz M."/>
        </authorList>
    </citation>
    <scope>NUCLEOTIDE SEQUENCE [LARGE SCALE GENOMIC DNA]</scope>
    <source>
        <strain evidence="25 26">08-1274/3</strain>
    </source>
</reference>
<evidence type="ECO:0000256" key="20">
    <source>
        <dbReference type="ARBA" id="ARBA00032253"/>
    </source>
</evidence>
<dbReference type="eggNOG" id="COG0575">
    <property type="taxonomic scope" value="Bacteria"/>
</dbReference>
<comment type="pathway">
    <text evidence="4">Lipid metabolism.</text>
</comment>
<accession>A0A173DZ86</accession>
<protein>
    <recommendedName>
        <fullName evidence="7">Phosphatidate cytidylyltransferase</fullName>
        <ecNumber evidence="6">2.7.7.41</ecNumber>
    </recommendedName>
    <alternativeName>
        <fullName evidence="20">CDP-DAG synthase</fullName>
    </alternativeName>
    <alternativeName>
        <fullName evidence="22">CDP-DG synthase</fullName>
    </alternativeName>
    <alternativeName>
        <fullName evidence="18">CDP-diacylglycerol synthase</fullName>
    </alternativeName>
    <alternativeName>
        <fullName evidence="21">CDP-diglyceride pyrophosphorylase</fullName>
    </alternativeName>
    <alternativeName>
        <fullName evidence="23">CDP-diglyceride synthase</fullName>
    </alternativeName>
    <alternativeName>
        <fullName evidence="19">CTP:phosphatidate cytidylyltransferase</fullName>
    </alternativeName>
</protein>
<feature type="transmembrane region" description="Helical" evidence="24">
    <location>
        <begin position="39"/>
        <end position="59"/>
    </location>
</feature>
<proteinExistence type="inferred from homology"/>
<gene>
    <name evidence="25" type="ORF">M787_002810</name>
</gene>
<evidence type="ECO:0000256" key="10">
    <source>
        <dbReference type="ARBA" id="ARBA00022679"/>
    </source>
</evidence>
<evidence type="ECO:0000256" key="23">
    <source>
        <dbReference type="ARBA" id="ARBA00033406"/>
    </source>
</evidence>
<evidence type="ECO:0000256" key="6">
    <source>
        <dbReference type="ARBA" id="ARBA00012487"/>
    </source>
</evidence>
<dbReference type="PANTHER" id="PTHR46382">
    <property type="entry name" value="PHOSPHATIDATE CYTIDYLYLTRANSFERASE"/>
    <property type="match status" value="1"/>
</dbReference>
<keyword evidence="12 25" id="KW-0548">Nucleotidyltransferase</keyword>
<dbReference type="AlphaFoldDB" id="A0A173DZ86"/>
<evidence type="ECO:0000313" key="26">
    <source>
        <dbReference type="Proteomes" id="UP000019147"/>
    </source>
</evidence>
<evidence type="ECO:0000256" key="2">
    <source>
        <dbReference type="ARBA" id="ARBA00004651"/>
    </source>
</evidence>
<feature type="transmembrane region" description="Helical" evidence="24">
    <location>
        <begin position="14"/>
        <end position="33"/>
    </location>
</feature>
<evidence type="ECO:0000256" key="21">
    <source>
        <dbReference type="ARBA" id="ARBA00032396"/>
    </source>
</evidence>
<keyword evidence="16" id="KW-0594">Phospholipid biosynthesis</keyword>
<dbReference type="GeneID" id="81478235"/>
<keyword evidence="11 24" id="KW-0812">Transmembrane</keyword>
<name>A0A173DZ86_9CHLA</name>
<keyword evidence="13 24" id="KW-1133">Transmembrane helix</keyword>
<evidence type="ECO:0000256" key="8">
    <source>
        <dbReference type="ARBA" id="ARBA00022475"/>
    </source>
</evidence>
<comment type="pathway">
    <text evidence="3">Phospholipid metabolism; CDP-diacylglycerol biosynthesis; CDP-diacylglycerol from sn-glycerol 3-phosphate: step 3/3.</text>
</comment>
<evidence type="ECO:0000256" key="17">
    <source>
        <dbReference type="ARBA" id="ARBA00023264"/>
    </source>
</evidence>
<evidence type="ECO:0000256" key="22">
    <source>
        <dbReference type="ARBA" id="ARBA00032743"/>
    </source>
</evidence>
<keyword evidence="17" id="KW-1208">Phospholipid metabolism</keyword>
<keyword evidence="8" id="KW-1003">Cell membrane</keyword>
<feature type="transmembrane region" description="Helical" evidence="24">
    <location>
        <begin position="163"/>
        <end position="182"/>
    </location>
</feature>
<keyword evidence="9" id="KW-0444">Lipid biosynthesis</keyword>
<dbReference type="GO" id="GO:0005886">
    <property type="term" value="C:plasma membrane"/>
    <property type="evidence" value="ECO:0007669"/>
    <property type="project" value="UniProtKB-SubCell"/>
</dbReference>
<feature type="transmembrane region" description="Helical" evidence="24">
    <location>
        <begin position="71"/>
        <end position="90"/>
    </location>
</feature>
<dbReference type="Proteomes" id="UP000019147">
    <property type="component" value="Chromosome"/>
</dbReference>
<dbReference type="OrthoDB" id="9799199at2"/>
<feature type="transmembrane region" description="Helical" evidence="24">
    <location>
        <begin position="128"/>
        <end position="151"/>
    </location>
</feature>
<evidence type="ECO:0000256" key="1">
    <source>
        <dbReference type="ARBA" id="ARBA00001698"/>
    </source>
</evidence>